<evidence type="ECO:0000256" key="1">
    <source>
        <dbReference type="ARBA" id="ARBA00022723"/>
    </source>
</evidence>
<organism evidence="8 9">
    <name type="scientific">Fusarium euwallaceae</name>
    <dbReference type="NCBI Taxonomy" id="1147111"/>
    <lineage>
        <taxon>Eukaryota</taxon>
        <taxon>Fungi</taxon>
        <taxon>Dikarya</taxon>
        <taxon>Ascomycota</taxon>
        <taxon>Pezizomycotina</taxon>
        <taxon>Sordariomycetes</taxon>
        <taxon>Hypocreomycetidae</taxon>
        <taxon>Hypocreales</taxon>
        <taxon>Nectriaceae</taxon>
        <taxon>Fusarium</taxon>
        <taxon>Fusarium solani species complex</taxon>
    </lineage>
</organism>
<dbReference type="Proteomes" id="UP000287124">
    <property type="component" value="Unassembled WGS sequence"/>
</dbReference>
<feature type="domain" description="Zn(2)-C6 fungal-type" evidence="7">
    <location>
        <begin position="36"/>
        <end position="64"/>
    </location>
</feature>
<evidence type="ECO:0000256" key="6">
    <source>
        <dbReference type="ARBA" id="ARBA00023242"/>
    </source>
</evidence>
<reference evidence="8 9" key="1">
    <citation type="submission" date="2017-06" db="EMBL/GenBank/DDBJ databases">
        <title>Comparative genomic analysis of Ambrosia Fusariam Clade fungi.</title>
        <authorList>
            <person name="Stajich J.E."/>
            <person name="Carrillo J."/>
            <person name="Kijimoto T."/>
            <person name="Eskalen A."/>
            <person name="O'Donnell K."/>
            <person name="Kasson M."/>
        </authorList>
    </citation>
    <scope>NUCLEOTIDE SEQUENCE [LARGE SCALE GENOMIC DNA]</scope>
    <source>
        <strain evidence="8 9">UCR1854</strain>
    </source>
</reference>
<keyword evidence="1" id="KW-0479">Metal-binding</keyword>
<keyword evidence="3" id="KW-0805">Transcription regulation</keyword>
<dbReference type="InterPro" id="IPR036864">
    <property type="entry name" value="Zn2-C6_fun-type_DNA-bd_sf"/>
</dbReference>
<dbReference type="CDD" id="cd00067">
    <property type="entry name" value="GAL4"/>
    <property type="match status" value="1"/>
</dbReference>
<keyword evidence="2" id="KW-0862">Zinc</keyword>
<dbReference type="GO" id="GO:0008270">
    <property type="term" value="F:zinc ion binding"/>
    <property type="evidence" value="ECO:0007669"/>
    <property type="project" value="InterPro"/>
</dbReference>
<evidence type="ECO:0000313" key="8">
    <source>
        <dbReference type="EMBL" id="RTE74389.1"/>
    </source>
</evidence>
<dbReference type="InterPro" id="IPR021858">
    <property type="entry name" value="Fun_TF"/>
</dbReference>
<dbReference type="PANTHER" id="PTHR36206:SF12">
    <property type="entry name" value="ASPERCRYPTIN BIOSYNTHESIS CLUSTER-SPECIFIC TRANSCRIPTION REGULATOR ATNN-RELATED"/>
    <property type="match status" value="1"/>
</dbReference>
<evidence type="ECO:0000259" key="7">
    <source>
        <dbReference type="Pfam" id="PF00172"/>
    </source>
</evidence>
<dbReference type="GO" id="GO:0000981">
    <property type="term" value="F:DNA-binding transcription factor activity, RNA polymerase II-specific"/>
    <property type="evidence" value="ECO:0007669"/>
    <property type="project" value="InterPro"/>
</dbReference>
<dbReference type="SUPFAM" id="SSF57701">
    <property type="entry name" value="Zn2/Cys6 DNA-binding domain"/>
    <property type="match status" value="1"/>
</dbReference>
<dbReference type="InterPro" id="IPR052360">
    <property type="entry name" value="Transcr_Regulatory_Proteins"/>
</dbReference>
<dbReference type="InterPro" id="IPR001138">
    <property type="entry name" value="Zn2Cys6_DnaBD"/>
</dbReference>
<protein>
    <recommendedName>
        <fullName evidence="7">Zn(2)-C6 fungal-type domain-containing protein</fullName>
    </recommendedName>
</protein>
<keyword evidence="5" id="KW-0804">Transcription</keyword>
<dbReference type="EMBL" id="MIKF01000223">
    <property type="protein sequence ID" value="RTE74389.1"/>
    <property type="molecule type" value="Genomic_DNA"/>
</dbReference>
<evidence type="ECO:0000313" key="9">
    <source>
        <dbReference type="Proteomes" id="UP000287124"/>
    </source>
</evidence>
<evidence type="ECO:0000256" key="4">
    <source>
        <dbReference type="ARBA" id="ARBA00023125"/>
    </source>
</evidence>
<proteinExistence type="predicted"/>
<keyword evidence="4" id="KW-0238">DNA-binding</keyword>
<accession>A0A430LFA8</accession>
<dbReference type="Pfam" id="PF00172">
    <property type="entry name" value="Zn_clus"/>
    <property type="match status" value="1"/>
</dbReference>
<sequence length="512" mass="57587">MTRVKPGQRQRTRAPKESVTSFHNLMVCRLMLMVVRKVKCDEARPACKRCTSTGRKCDGYRGDSPNSVILPAGVGSVYALTPQARSLQFFTEKTLAGLQIFFPDQLWNTKILQVAQSTECIRNAVIALASFHEQYLKLTSAQPPDSKFGLGHYNLAIRQSISSSNEASSPPHIPILSCLIFVCIEVLQGKIESAIALFKYGCKMIEHHQPDICSVNQLGNCYLNPQLRSDAIMTLQLAKALFKRIAVQIYMLTGDVDTQLVIAFKNTFGGTYPLHERPFRCLAEAREALLDIVVEQASPGLKGQDAQRLMFHSVKIRQWCSLFDALVAKDYSDEKTLSDVERRAIALLQVYRQYLEINVAKYAYGQGDPCFWDRFTAEFGNMINNAAIATGLDQKRPEQTSKPFFHMDIGVSSILFSIIARCRDPAIRRKAIGIMLADRSQEGVWNSQLAAQGARKLMELEESRSGKEVKCSQDIPEEARVRTVRLYLESGQRTAKMVYGFDKGSWEWMIPS</sequence>
<gene>
    <name evidence="8" type="ORF">BHE90_011187</name>
</gene>
<keyword evidence="9" id="KW-1185">Reference proteome</keyword>
<comment type="caution">
    <text evidence="8">The sequence shown here is derived from an EMBL/GenBank/DDBJ whole genome shotgun (WGS) entry which is preliminary data.</text>
</comment>
<evidence type="ECO:0000256" key="5">
    <source>
        <dbReference type="ARBA" id="ARBA00023163"/>
    </source>
</evidence>
<dbReference type="Pfam" id="PF11951">
    <property type="entry name" value="Fungal_trans_2"/>
    <property type="match status" value="1"/>
</dbReference>
<name>A0A430LFA8_9HYPO</name>
<dbReference type="Gene3D" id="4.10.240.10">
    <property type="entry name" value="Zn(2)-C6 fungal-type DNA-binding domain"/>
    <property type="match status" value="1"/>
</dbReference>
<dbReference type="PANTHER" id="PTHR36206">
    <property type="entry name" value="ASPERCRYPTIN BIOSYNTHESIS CLUSTER-SPECIFIC TRANSCRIPTION REGULATOR ATNN-RELATED"/>
    <property type="match status" value="1"/>
</dbReference>
<evidence type="ECO:0000256" key="3">
    <source>
        <dbReference type="ARBA" id="ARBA00023015"/>
    </source>
</evidence>
<keyword evidence="6" id="KW-0539">Nucleus</keyword>
<evidence type="ECO:0000256" key="2">
    <source>
        <dbReference type="ARBA" id="ARBA00022833"/>
    </source>
</evidence>
<dbReference type="GO" id="GO:0003677">
    <property type="term" value="F:DNA binding"/>
    <property type="evidence" value="ECO:0007669"/>
    <property type="project" value="UniProtKB-KW"/>
</dbReference>
<dbReference type="AlphaFoldDB" id="A0A430LFA8"/>